<organism evidence="2 3">
    <name type="scientific">Marine Group I thaumarchaeote SCGC AAA799-N04</name>
    <dbReference type="NCBI Taxonomy" id="1502293"/>
    <lineage>
        <taxon>Archaea</taxon>
        <taxon>Nitrososphaerota</taxon>
        <taxon>Marine Group I</taxon>
    </lineage>
</organism>
<name>A0A081RNR9_9ARCH</name>
<dbReference type="AlphaFoldDB" id="A0A081RNR9"/>
<evidence type="ECO:0000256" key="1">
    <source>
        <dbReference type="SAM" id="Phobius"/>
    </source>
</evidence>
<feature type="transmembrane region" description="Helical" evidence="1">
    <location>
        <begin position="74"/>
        <end position="94"/>
    </location>
</feature>
<evidence type="ECO:0000313" key="2">
    <source>
        <dbReference type="EMBL" id="KEQ56842.1"/>
    </source>
</evidence>
<proteinExistence type="predicted"/>
<keyword evidence="1" id="KW-0472">Membrane</keyword>
<reference evidence="2 3" key="1">
    <citation type="submission" date="2014-06" db="EMBL/GenBank/DDBJ databases">
        <authorList>
            <person name="Ngugi D.K."/>
            <person name="Blom J."/>
            <person name="Alam I."/>
            <person name="Rashid M."/>
            <person name="Ba Alawi W."/>
            <person name="Zhang G."/>
            <person name="Hikmawan T."/>
            <person name="Guan Y."/>
            <person name="Antunes A."/>
            <person name="Siam R."/>
            <person name="ElDorry H."/>
            <person name="Bajic V."/>
            <person name="Stingl U."/>
        </authorList>
    </citation>
    <scope>NUCLEOTIDE SEQUENCE [LARGE SCALE GENOMIC DNA]</scope>
    <source>
        <strain evidence="2">SCGC AAA799-N04</strain>
    </source>
</reference>
<dbReference type="Proteomes" id="UP000028059">
    <property type="component" value="Unassembled WGS sequence"/>
</dbReference>
<accession>A0A081RNR9</accession>
<feature type="transmembrane region" description="Helical" evidence="1">
    <location>
        <begin position="36"/>
        <end position="59"/>
    </location>
</feature>
<evidence type="ECO:0000313" key="3">
    <source>
        <dbReference type="Proteomes" id="UP000028059"/>
    </source>
</evidence>
<protein>
    <submittedName>
        <fullName evidence="2">Uncharacterized protein</fullName>
    </submittedName>
</protein>
<dbReference type="EMBL" id="JOKN01000008">
    <property type="protein sequence ID" value="KEQ56842.1"/>
    <property type="molecule type" value="Genomic_DNA"/>
</dbReference>
<sequence>MRIDVILGVIILSDIRNDILSSMDVFIEKIQHLQSLMLGVSLSALILAPLAIGISAYLITHPKFLHLIESERDFSLMLVVLLMVVLVTSGIWLVTGLQQFRSLSSWNKRYCNYLEKKKDLDNSISSKYNLDEEE</sequence>
<dbReference type="PATRIC" id="fig|1502293.3.peg.629"/>
<gene>
    <name evidence="2" type="ORF">AAA799N04_00676</name>
</gene>
<keyword evidence="3" id="KW-1185">Reference proteome</keyword>
<keyword evidence="1" id="KW-1133">Transmembrane helix</keyword>
<keyword evidence="1" id="KW-0812">Transmembrane</keyword>
<comment type="caution">
    <text evidence="2">The sequence shown here is derived from an EMBL/GenBank/DDBJ whole genome shotgun (WGS) entry which is preliminary data.</text>
</comment>